<dbReference type="RefSeq" id="WP_256999971.1">
    <property type="nucleotide sequence ID" value="NZ_FZMP01000084.1"/>
</dbReference>
<accession>A0A284VLV6</accession>
<dbReference type="AlphaFoldDB" id="A0A284VLV6"/>
<feature type="transmembrane region" description="Helical" evidence="1">
    <location>
        <begin position="76"/>
        <end position="97"/>
    </location>
</feature>
<evidence type="ECO:0000256" key="1">
    <source>
        <dbReference type="SAM" id="Phobius"/>
    </source>
</evidence>
<evidence type="ECO:0000313" key="3">
    <source>
        <dbReference type="Proteomes" id="UP000218615"/>
    </source>
</evidence>
<dbReference type="Proteomes" id="UP000218615">
    <property type="component" value="Unassembled WGS sequence"/>
</dbReference>
<keyword evidence="1" id="KW-0472">Membrane</keyword>
<name>A0A284VLV6_9EURY</name>
<organism evidence="2 3">
    <name type="scientific">Candidatus Methanoperedens nitratireducens</name>
    <dbReference type="NCBI Taxonomy" id="1392998"/>
    <lineage>
        <taxon>Archaea</taxon>
        <taxon>Methanobacteriati</taxon>
        <taxon>Methanobacteriota</taxon>
        <taxon>Stenosarchaea group</taxon>
        <taxon>Methanomicrobia</taxon>
        <taxon>Methanosarcinales</taxon>
        <taxon>ANME-2 cluster</taxon>
        <taxon>Candidatus Methanoperedentaceae</taxon>
        <taxon>Candidatus Methanoperedens</taxon>
    </lineage>
</organism>
<proteinExistence type="predicted"/>
<keyword evidence="1" id="KW-0812">Transmembrane</keyword>
<dbReference type="EMBL" id="FZMP01000084">
    <property type="protein sequence ID" value="SNQ60266.1"/>
    <property type="molecule type" value="Genomic_DNA"/>
</dbReference>
<keyword evidence="1" id="KW-1133">Transmembrane helix</keyword>
<sequence>MAALYRQEPIPSASAYARLKVQCPKPTDGASYCSYRYFYAMSDQIGASVSGLLFLRKKEGSWLKAVKQYTRHPVMLASLQIILIAPAGLLGARLLGFSPTTQIYTALETIAVNLCWVPPLVGWLRERKTRE</sequence>
<feature type="transmembrane region" description="Helical" evidence="1">
    <location>
        <begin position="103"/>
        <end position="124"/>
    </location>
</feature>
<reference evidence="3" key="1">
    <citation type="submission" date="2017-06" db="EMBL/GenBank/DDBJ databases">
        <authorList>
            <person name="Cremers G."/>
        </authorList>
    </citation>
    <scope>NUCLEOTIDE SEQUENCE [LARGE SCALE GENOMIC DNA]</scope>
</reference>
<protein>
    <submittedName>
        <fullName evidence="2">Uncharacterized protein</fullName>
    </submittedName>
</protein>
<keyword evidence="3" id="KW-1185">Reference proteome</keyword>
<evidence type="ECO:0000313" key="2">
    <source>
        <dbReference type="EMBL" id="SNQ60266.1"/>
    </source>
</evidence>
<gene>
    <name evidence="2" type="ORF">MNV_1740011</name>
</gene>